<dbReference type="GO" id="GO:0008083">
    <property type="term" value="F:growth factor activity"/>
    <property type="evidence" value="ECO:0007669"/>
    <property type="project" value="InterPro"/>
</dbReference>
<sequence>MASTRFISFLLIIFIVLHYVRNSSALMTRQGAAATMDGVSKTRLGGRKVIKLKRVLIRKEEAFNKEEVKISGATKFVGSYCNYRSSKCKLMSNRGSSHGNLKDKREVFTAFSSDYHVPKSHPPKNN</sequence>
<dbReference type="OrthoDB" id="848949at2759"/>
<dbReference type="GO" id="GO:0008284">
    <property type="term" value="P:positive regulation of cell population proliferation"/>
    <property type="evidence" value="ECO:0007669"/>
    <property type="project" value="TreeGrafter"/>
</dbReference>
<dbReference type="AlphaFoldDB" id="A0A067K8Q6"/>
<accession>A0A067K8Q6</accession>
<dbReference type="EMBL" id="KK914632">
    <property type="protein sequence ID" value="KDP31398.1"/>
    <property type="molecule type" value="Genomic_DNA"/>
</dbReference>
<dbReference type="GO" id="GO:0005615">
    <property type="term" value="C:extracellular space"/>
    <property type="evidence" value="ECO:0007669"/>
    <property type="project" value="TreeGrafter"/>
</dbReference>
<dbReference type="InterPro" id="IPR038804">
    <property type="entry name" value="RGF3"/>
</dbReference>
<dbReference type="GO" id="GO:0030154">
    <property type="term" value="P:cell differentiation"/>
    <property type="evidence" value="ECO:0007669"/>
    <property type="project" value="TreeGrafter"/>
</dbReference>
<feature type="signal peptide" evidence="1">
    <location>
        <begin position="1"/>
        <end position="25"/>
    </location>
</feature>
<evidence type="ECO:0000256" key="1">
    <source>
        <dbReference type="SAM" id="SignalP"/>
    </source>
</evidence>
<dbReference type="GO" id="GO:0010628">
    <property type="term" value="P:positive regulation of gene expression"/>
    <property type="evidence" value="ECO:0007669"/>
    <property type="project" value="TreeGrafter"/>
</dbReference>
<feature type="chain" id="PRO_5001639342" evidence="1">
    <location>
        <begin position="26"/>
        <end position="126"/>
    </location>
</feature>
<dbReference type="PANTHER" id="PTHR36313:SF2">
    <property type="match status" value="1"/>
</dbReference>
<keyword evidence="1" id="KW-0732">Signal</keyword>
<name>A0A067K8Q6_JATCU</name>
<dbReference type="Proteomes" id="UP000027138">
    <property type="component" value="Unassembled WGS sequence"/>
</dbReference>
<evidence type="ECO:0000313" key="2">
    <source>
        <dbReference type="EMBL" id="KDP31398.1"/>
    </source>
</evidence>
<evidence type="ECO:0000313" key="3">
    <source>
        <dbReference type="Proteomes" id="UP000027138"/>
    </source>
</evidence>
<protein>
    <submittedName>
        <fullName evidence="2">Uncharacterized protein</fullName>
    </submittedName>
</protein>
<reference evidence="2 3" key="1">
    <citation type="journal article" date="2014" name="PLoS ONE">
        <title>Global Analysis of Gene Expression Profiles in Physic Nut (Jatropha curcas L.) Seedlings Exposed to Salt Stress.</title>
        <authorList>
            <person name="Zhang L."/>
            <person name="Zhang C."/>
            <person name="Wu P."/>
            <person name="Chen Y."/>
            <person name="Li M."/>
            <person name="Jiang H."/>
            <person name="Wu G."/>
        </authorList>
    </citation>
    <scope>NUCLEOTIDE SEQUENCE [LARGE SCALE GENOMIC DNA]</scope>
    <source>
        <strain evidence="3">cv. GZQX0401</strain>
        <tissue evidence="2">Young leaves</tissue>
    </source>
</reference>
<gene>
    <name evidence="2" type="ORF">JCGZ_11774</name>
</gene>
<dbReference type="PANTHER" id="PTHR36313">
    <property type="entry name" value="ROOT MERISTEM GROWTH FACTOR 2"/>
    <property type="match status" value="1"/>
</dbReference>
<proteinExistence type="predicted"/>
<keyword evidence="3" id="KW-1185">Reference proteome</keyword>
<organism evidence="2 3">
    <name type="scientific">Jatropha curcas</name>
    <name type="common">Barbados nut</name>
    <dbReference type="NCBI Taxonomy" id="180498"/>
    <lineage>
        <taxon>Eukaryota</taxon>
        <taxon>Viridiplantae</taxon>
        <taxon>Streptophyta</taxon>
        <taxon>Embryophyta</taxon>
        <taxon>Tracheophyta</taxon>
        <taxon>Spermatophyta</taxon>
        <taxon>Magnoliopsida</taxon>
        <taxon>eudicotyledons</taxon>
        <taxon>Gunneridae</taxon>
        <taxon>Pentapetalae</taxon>
        <taxon>rosids</taxon>
        <taxon>fabids</taxon>
        <taxon>Malpighiales</taxon>
        <taxon>Euphorbiaceae</taxon>
        <taxon>Crotonoideae</taxon>
        <taxon>Jatropheae</taxon>
        <taxon>Jatropha</taxon>
    </lineage>
</organism>
<dbReference type="GO" id="GO:0010082">
    <property type="term" value="P:regulation of root meristem growth"/>
    <property type="evidence" value="ECO:0007669"/>
    <property type="project" value="InterPro"/>
</dbReference>